<reference evidence="1" key="1">
    <citation type="submission" date="2023-10" db="EMBL/GenBank/DDBJ databases">
        <authorList>
            <person name="Chen Y."/>
            <person name="Shah S."/>
            <person name="Dougan E. K."/>
            <person name="Thang M."/>
            <person name="Chan C."/>
        </authorList>
    </citation>
    <scope>NUCLEOTIDE SEQUENCE [LARGE SCALE GENOMIC DNA]</scope>
</reference>
<dbReference type="Proteomes" id="UP001189429">
    <property type="component" value="Unassembled WGS sequence"/>
</dbReference>
<comment type="caution">
    <text evidence="1">The sequence shown here is derived from an EMBL/GenBank/DDBJ whole genome shotgun (WGS) entry which is preliminary data.</text>
</comment>
<keyword evidence="2" id="KW-1185">Reference proteome</keyword>
<dbReference type="Pfam" id="PF03283">
    <property type="entry name" value="PAE"/>
    <property type="match status" value="1"/>
</dbReference>
<dbReference type="PANTHER" id="PTHR21562">
    <property type="entry name" value="NOTUM-RELATED"/>
    <property type="match status" value="1"/>
</dbReference>
<evidence type="ECO:0000313" key="1">
    <source>
        <dbReference type="EMBL" id="CAK0883410.1"/>
    </source>
</evidence>
<dbReference type="EMBL" id="CAUYUJ010018411">
    <property type="protein sequence ID" value="CAK0883410.1"/>
    <property type="molecule type" value="Genomic_DNA"/>
</dbReference>
<gene>
    <name evidence="1" type="ORF">PCOR1329_LOCUS65634</name>
</gene>
<proteinExistence type="predicted"/>
<name>A0ABN9WAX5_9DINO</name>
<sequence length="375" mass="41939">MDGENSRKWVFFLDGGGECSSVEECLPKLESPLGSSDFFPNSKSDLPKLASWKESVNPGFHNWNRVFLMYCSQDLWTGQHGAAKASSKDLPPDGGPLLRFQGHTILKEVLDYFDTDLQHATDIILSGESAGGLGVFNNIDYVEKRYRESAGKAKKHRTSVVAAPIAGMYFYAHPFEGPGHTGSDLSDFREPAWASHYEFWDSRVNVECSARLPPHTCLLPNITFPFITAPVFVSEAQTDKVQLTAHDWVDAISVQHHEPHVMAYLAEWQKNMTQALHCHVLGKCSNGCEAGQRSITAIVDQLPNNDLMSMKPKLERGFFNPACFIHTEFTHVDGPWIGDYSYATALQEWYYQDRSFYLEDGPEVGIMQGHCAAHG</sequence>
<dbReference type="PANTHER" id="PTHR21562:SF122">
    <property type="entry name" value="PALMITOLEOYL-PROTEIN CARBOXYLESTERASE NOTUM"/>
    <property type="match status" value="1"/>
</dbReference>
<protein>
    <recommendedName>
        <fullName evidence="3">Pectin acetylesterase</fullName>
    </recommendedName>
</protein>
<dbReference type="InterPro" id="IPR004963">
    <property type="entry name" value="PAE/NOTUM"/>
</dbReference>
<evidence type="ECO:0008006" key="3">
    <source>
        <dbReference type="Google" id="ProtNLM"/>
    </source>
</evidence>
<accession>A0ABN9WAX5</accession>
<evidence type="ECO:0000313" key="2">
    <source>
        <dbReference type="Proteomes" id="UP001189429"/>
    </source>
</evidence>
<organism evidence="1 2">
    <name type="scientific">Prorocentrum cordatum</name>
    <dbReference type="NCBI Taxonomy" id="2364126"/>
    <lineage>
        <taxon>Eukaryota</taxon>
        <taxon>Sar</taxon>
        <taxon>Alveolata</taxon>
        <taxon>Dinophyceae</taxon>
        <taxon>Prorocentrales</taxon>
        <taxon>Prorocentraceae</taxon>
        <taxon>Prorocentrum</taxon>
    </lineage>
</organism>